<dbReference type="Proteomes" id="UP000616839">
    <property type="component" value="Unassembled WGS sequence"/>
</dbReference>
<keyword evidence="2" id="KW-1185">Reference proteome</keyword>
<sequence>MLDDARVSVRRGSVLLLPILTVLGATAVVVPSPPAESVSARASVNGRTVVLGDSLSYWGGGELRARVPGVEVRGKRGRPVTELPGMIEDYLATEGAPSRLVIALGTNNRAGWSKQDYVDAVSLVPARTEVVFMSVHRTPEVFGEERTRTMKRYSRWMRRIAEARPRTQVVPWRRKVIRNPDLLRDGVHATYERGEDVWARMLARALR</sequence>
<dbReference type="CDD" id="cd00229">
    <property type="entry name" value="SGNH_hydrolase"/>
    <property type="match status" value="1"/>
</dbReference>
<gene>
    <name evidence="1" type="ORF">IE331_15735</name>
</gene>
<keyword evidence="1" id="KW-0378">Hydrolase</keyword>
<organism evidence="1 2">
    <name type="scientific">Nocardioides donggukensis</name>
    <dbReference type="NCBI Taxonomy" id="2774019"/>
    <lineage>
        <taxon>Bacteria</taxon>
        <taxon>Bacillati</taxon>
        <taxon>Actinomycetota</taxon>
        <taxon>Actinomycetes</taxon>
        <taxon>Propionibacteriales</taxon>
        <taxon>Nocardioidaceae</taxon>
        <taxon>Nocardioides</taxon>
    </lineage>
</organism>
<evidence type="ECO:0000313" key="2">
    <source>
        <dbReference type="Proteomes" id="UP000616839"/>
    </source>
</evidence>
<name>A0A927K5F3_9ACTN</name>
<dbReference type="EMBL" id="JACYXZ010000005">
    <property type="protein sequence ID" value="MBD8871077.1"/>
    <property type="molecule type" value="Genomic_DNA"/>
</dbReference>
<evidence type="ECO:0000313" key="1">
    <source>
        <dbReference type="EMBL" id="MBD8871077.1"/>
    </source>
</evidence>
<proteinExistence type="predicted"/>
<dbReference type="SUPFAM" id="SSF52266">
    <property type="entry name" value="SGNH hydrolase"/>
    <property type="match status" value="1"/>
</dbReference>
<comment type="caution">
    <text evidence="1">The sequence shown here is derived from an EMBL/GenBank/DDBJ whole genome shotgun (WGS) entry which is preliminary data.</text>
</comment>
<dbReference type="AlphaFoldDB" id="A0A927K5F3"/>
<reference evidence="1" key="1">
    <citation type="submission" date="2020-09" db="EMBL/GenBank/DDBJ databases">
        <title>Nocardioides sp. strain MJB4 16S ribosomal RNA gene Genome sequencing and assembly.</title>
        <authorList>
            <person name="Kim I."/>
        </authorList>
    </citation>
    <scope>NUCLEOTIDE SEQUENCE</scope>
    <source>
        <strain evidence="1">MJB4</strain>
    </source>
</reference>
<accession>A0A927K5F3</accession>
<dbReference type="InterPro" id="IPR036514">
    <property type="entry name" value="SGNH_hydro_sf"/>
</dbReference>
<protein>
    <submittedName>
        <fullName evidence="1">SGNH/GDSL hydrolase family protein</fullName>
    </submittedName>
</protein>
<dbReference type="GO" id="GO:0016787">
    <property type="term" value="F:hydrolase activity"/>
    <property type="evidence" value="ECO:0007669"/>
    <property type="project" value="UniProtKB-KW"/>
</dbReference>
<dbReference type="Gene3D" id="3.40.50.1110">
    <property type="entry name" value="SGNH hydrolase"/>
    <property type="match status" value="1"/>
</dbReference>
<dbReference type="RefSeq" id="WP_192144416.1">
    <property type="nucleotide sequence ID" value="NZ_JACYXZ010000005.1"/>
</dbReference>